<evidence type="ECO:0000256" key="3">
    <source>
        <dbReference type="SAM" id="MobiDB-lite"/>
    </source>
</evidence>
<dbReference type="STRING" id="37001.A0A1A9WZS6"/>
<comment type="similarity">
    <text evidence="1">Belongs to the IFT43 family.</text>
</comment>
<accession>A0A1A9WZS6</accession>
<dbReference type="EnsemblMetazoa" id="GBRI038916-RA">
    <property type="protein sequence ID" value="GBRI038916-PA"/>
    <property type="gene ID" value="GBRI038916"/>
</dbReference>
<evidence type="ECO:0000256" key="1">
    <source>
        <dbReference type="ARBA" id="ARBA00007563"/>
    </source>
</evidence>
<dbReference type="PANTHER" id="PTHR33724">
    <property type="entry name" value="INTRAFLAGELLAR TRANSPORT PROTEIN 43 HOMOLOG"/>
    <property type="match status" value="1"/>
</dbReference>
<dbReference type="GO" id="GO:0030991">
    <property type="term" value="C:intraciliary transport particle A"/>
    <property type="evidence" value="ECO:0007669"/>
    <property type="project" value="InterPro"/>
</dbReference>
<reference evidence="4" key="2">
    <citation type="submission" date="2020-05" db="UniProtKB">
        <authorList>
            <consortium name="EnsemblMetazoa"/>
        </authorList>
    </citation>
    <scope>IDENTIFICATION</scope>
    <source>
        <strain evidence="4">IAEA</strain>
    </source>
</reference>
<proteinExistence type="inferred from homology"/>
<reference evidence="5" key="1">
    <citation type="submission" date="2014-03" db="EMBL/GenBank/DDBJ databases">
        <authorList>
            <person name="Aksoy S."/>
            <person name="Warren W."/>
            <person name="Wilson R.K."/>
        </authorList>
    </citation>
    <scope>NUCLEOTIDE SEQUENCE [LARGE SCALE GENOMIC DNA]</scope>
    <source>
        <strain evidence="5">IAEA</strain>
    </source>
</reference>
<evidence type="ECO:0000256" key="2">
    <source>
        <dbReference type="ARBA" id="ARBA00022794"/>
    </source>
</evidence>
<feature type="compositionally biased region" description="Low complexity" evidence="3">
    <location>
        <begin position="32"/>
        <end position="54"/>
    </location>
</feature>
<organism evidence="4 5">
    <name type="scientific">Glossina brevipalpis</name>
    <dbReference type="NCBI Taxonomy" id="37001"/>
    <lineage>
        <taxon>Eukaryota</taxon>
        <taxon>Metazoa</taxon>
        <taxon>Ecdysozoa</taxon>
        <taxon>Arthropoda</taxon>
        <taxon>Hexapoda</taxon>
        <taxon>Insecta</taxon>
        <taxon>Pterygota</taxon>
        <taxon>Neoptera</taxon>
        <taxon>Endopterygota</taxon>
        <taxon>Diptera</taxon>
        <taxon>Brachycera</taxon>
        <taxon>Muscomorpha</taxon>
        <taxon>Hippoboscoidea</taxon>
        <taxon>Glossinidae</taxon>
        <taxon>Glossina</taxon>
    </lineage>
</organism>
<keyword evidence="2" id="KW-0970">Cilium biogenesis/degradation</keyword>
<protein>
    <recommendedName>
        <fullName evidence="6">Intraflagellar transport protein 43 homolog</fullName>
    </recommendedName>
</protein>
<sequence length="288" mass="31893">MDWAEELKMSIRKTTARKGRRSKSRDLLKDITSSAQTSQSLTSNSTNNVSQTTSSNNNDLFIDITLPATSSVATTSNNADIAISGLAAASVLHLSTTSTPTDSKKPPSLRRISGGWADTSLGKLSKSKKSSVDDDRFVLKSSSNTSPTYDIPIIPDLDDFKDDLLLNEVAEPPSYVLNLAYIRMSRVIFRFPIFRVSVDRVVTFKELNSDILAQKSYTNVEDVDLSILTKCLQAPENLDEADEVWEWEKLFTEVVAEIHADKPMPLKPEKKNLILKPDELPPPSVMLS</sequence>
<dbReference type="VEuPathDB" id="VectorBase:GBRI038916"/>
<dbReference type="AlphaFoldDB" id="A0A1A9WZS6"/>
<feature type="region of interest" description="Disordered" evidence="3">
    <location>
        <begin position="96"/>
        <end position="115"/>
    </location>
</feature>
<name>A0A1A9WZS6_9MUSC</name>
<dbReference type="PANTHER" id="PTHR33724:SF1">
    <property type="entry name" value="INTRAFLAGELLAR TRANSPORT PROTEIN 43 HOMOLOG"/>
    <property type="match status" value="1"/>
</dbReference>
<evidence type="ECO:0008006" key="6">
    <source>
        <dbReference type="Google" id="ProtNLM"/>
    </source>
</evidence>
<evidence type="ECO:0000313" key="5">
    <source>
        <dbReference type="Proteomes" id="UP000091820"/>
    </source>
</evidence>
<dbReference type="GO" id="GO:0005929">
    <property type="term" value="C:cilium"/>
    <property type="evidence" value="ECO:0007669"/>
    <property type="project" value="TreeGrafter"/>
</dbReference>
<dbReference type="Proteomes" id="UP000091820">
    <property type="component" value="Unassembled WGS sequence"/>
</dbReference>
<dbReference type="InterPro" id="IPR029302">
    <property type="entry name" value="IFT43"/>
</dbReference>
<evidence type="ECO:0000313" key="4">
    <source>
        <dbReference type="EnsemblMetazoa" id="GBRI038916-PA"/>
    </source>
</evidence>
<keyword evidence="5" id="KW-1185">Reference proteome</keyword>
<feature type="compositionally biased region" description="Basic residues" evidence="3">
    <location>
        <begin position="10"/>
        <end position="23"/>
    </location>
</feature>
<dbReference type="Pfam" id="PF15305">
    <property type="entry name" value="IFT43"/>
    <property type="match status" value="1"/>
</dbReference>
<dbReference type="GO" id="GO:0035721">
    <property type="term" value="P:intraciliary retrograde transport"/>
    <property type="evidence" value="ECO:0007669"/>
    <property type="project" value="TreeGrafter"/>
</dbReference>
<feature type="region of interest" description="Disordered" evidence="3">
    <location>
        <begin position="1"/>
        <end position="54"/>
    </location>
</feature>